<evidence type="ECO:0000313" key="2">
    <source>
        <dbReference type="Proteomes" id="UP000188532"/>
    </source>
</evidence>
<sequence>MLTVQAGKPVEMLLSVTVVDEEAHVASAERCVHYEPRCVNRGRLTPAWRDYRTAWATNFGVVEVPAPRPVIG</sequence>
<protein>
    <submittedName>
        <fullName evidence="1">Uncharacterized protein</fullName>
    </submittedName>
</protein>
<dbReference type="Proteomes" id="UP000188532">
    <property type="component" value="Unassembled WGS sequence"/>
</dbReference>
<evidence type="ECO:0000313" key="1">
    <source>
        <dbReference type="EMBL" id="OOK77562.1"/>
    </source>
</evidence>
<dbReference type="EMBL" id="MVBN01000003">
    <property type="protein sequence ID" value="OOK77562.1"/>
    <property type="molecule type" value="Genomic_DNA"/>
</dbReference>
<organism evidence="1 2">
    <name type="scientific">Mycobacterium kansasii</name>
    <dbReference type="NCBI Taxonomy" id="1768"/>
    <lineage>
        <taxon>Bacteria</taxon>
        <taxon>Bacillati</taxon>
        <taxon>Actinomycetota</taxon>
        <taxon>Actinomycetes</taxon>
        <taxon>Mycobacteriales</taxon>
        <taxon>Mycobacteriaceae</taxon>
        <taxon>Mycobacterium</taxon>
    </lineage>
</organism>
<dbReference type="AlphaFoldDB" id="A0A1V3XEG6"/>
<name>A0A1V3XEG6_MYCKA</name>
<comment type="caution">
    <text evidence="1">The sequence shown here is derived from an EMBL/GenBank/DDBJ whole genome shotgun (WGS) entry which is preliminary data.</text>
</comment>
<accession>A0A1V3XEG6</accession>
<reference evidence="1 2" key="1">
    <citation type="submission" date="2017-02" db="EMBL/GenBank/DDBJ databases">
        <title>Complete genome sequences of Mycobacterium kansasii strains isolated from rhesus macaques.</title>
        <authorList>
            <person name="Panda A."/>
            <person name="Nagaraj S."/>
            <person name="Zhao X."/>
            <person name="Tettelin H."/>
            <person name="Detolla L.J."/>
        </authorList>
    </citation>
    <scope>NUCLEOTIDE SEQUENCE [LARGE SCALE GENOMIC DNA]</scope>
    <source>
        <strain evidence="1 2">11-3469</strain>
    </source>
</reference>
<proteinExistence type="predicted"/>
<gene>
    <name evidence="1" type="ORF">BZL29_3946</name>
</gene>